<evidence type="ECO:0008006" key="5">
    <source>
        <dbReference type="Google" id="ProtNLM"/>
    </source>
</evidence>
<dbReference type="GeneID" id="40318321"/>
<comment type="caution">
    <text evidence="3">The sequence shown here is derived from an EMBL/GenBank/DDBJ whole genome shotgun (WGS) entry which is preliminary data.</text>
</comment>
<evidence type="ECO:0000313" key="3">
    <source>
        <dbReference type="EMBL" id="RNF17800.1"/>
    </source>
</evidence>
<evidence type="ECO:0000256" key="1">
    <source>
        <dbReference type="SAM" id="MobiDB-lite"/>
    </source>
</evidence>
<protein>
    <recommendedName>
        <fullName evidence="5">Transmembrane protein</fullName>
    </recommendedName>
</protein>
<dbReference type="RefSeq" id="XP_029228266.1">
    <property type="nucleotide sequence ID" value="XM_029371618.1"/>
</dbReference>
<dbReference type="AlphaFoldDB" id="A0A3R7LNF3"/>
<keyword evidence="2" id="KW-0812">Transmembrane</keyword>
<reference evidence="3 4" key="1">
    <citation type="journal article" date="2018" name="BMC Genomics">
        <title>Genomic comparison of Trypanosoma conorhini and Trypanosoma rangeli to Trypanosoma cruzi strains of high and low virulence.</title>
        <authorList>
            <person name="Bradwell K.R."/>
            <person name="Koparde V.N."/>
            <person name="Matveyev A.V."/>
            <person name="Serrano M.G."/>
            <person name="Alves J.M."/>
            <person name="Parikh H."/>
            <person name="Huang B."/>
            <person name="Lee V."/>
            <person name="Espinosa-Alvarez O."/>
            <person name="Ortiz P.A."/>
            <person name="Costa-Martins A.G."/>
            <person name="Teixeira M.M."/>
            <person name="Buck G.A."/>
        </authorList>
    </citation>
    <scope>NUCLEOTIDE SEQUENCE [LARGE SCALE GENOMIC DNA]</scope>
    <source>
        <strain evidence="3 4">025E</strain>
    </source>
</reference>
<feature type="transmembrane region" description="Helical" evidence="2">
    <location>
        <begin position="61"/>
        <end position="84"/>
    </location>
</feature>
<proteinExistence type="predicted"/>
<dbReference type="OrthoDB" id="270615at2759"/>
<feature type="region of interest" description="Disordered" evidence="1">
    <location>
        <begin position="247"/>
        <end position="280"/>
    </location>
</feature>
<dbReference type="EMBL" id="MKKU01000252">
    <property type="protein sequence ID" value="RNF17800.1"/>
    <property type="molecule type" value="Genomic_DNA"/>
</dbReference>
<feature type="transmembrane region" description="Helical" evidence="2">
    <location>
        <begin position="111"/>
        <end position="131"/>
    </location>
</feature>
<gene>
    <name evidence="3" type="ORF">Tco025E_04710</name>
</gene>
<sequence length="293" mass="32990">MRAAEGTLRYRLQETRALVWRALVPNDRPTPFFTLLTVTGNGAQLIRGFDILLSLSCSAHTTPWCALGLSNTIVNMIYAIVLMWRMRYRIEQGIPLELSTFRLFFMEPINIAFLVYVVWEIFWMLGASWIATTPLVHDACGTYISVQLGCCSVLLILGTALLLFTFMTELLRKPRWRLHANEIWRRRYSTRGSAPLNLTNILRDDHRTDMGTIPESLRCHTHEEEQQGEEAMVFAGQAQTSRLRGMVAGSTDAGVSGEGSRRQGNTLFPTENEGGSPRRAISCFSPRACEQGA</sequence>
<name>A0A3R7LNF3_9TRYP</name>
<evidence type="ECO:0000313" key="4">
    <source>
        <dbReference type="Proteomes" id="UP000284403"/>
    </source>
</evidence>
<dbReference type="Proteomes" id="UP000284403">
    <property type="component" value="Unassembled WGS sequence"/>
</dbReference>
<keyword evidence="2" id="KW-0472">Membrane</keyword>
<keyword evidence="2" id="KW-1133">Transmembrane helix</keyword>
<organism evidence="3 4">
    <name type="scientific">Trypanosoma conorhini</name>
    <dbReference type="NCBI Taxonomy" id="83891"/>
    <lineage>
        <taxon>Eukaryota</taxon>
        <taxon>Discoba</taxon>
        <taxon>Euglenozoa</taxon>
        <taxon>Kinetoplastea</taxon>
        <taxon>Metakinetoplastina</taxon>
        <taxon>Trypanosomatida</taxon>
        <taxon>Trypanosomatidae</taxon>
        <taxon>Trypanosoma</taxon>
    </lineage>
</organism>
<keyword evidence="4" id="KW-1185">Reference proteome</keyword>
<evidence type="ECO:0000256" key="2">
    <source>
        <dbReference type="SAM" id="Phobius"/>
    </source>
</evidence>
<feature type="transmembrane region" description="Helical" evidence="2">
    <location>
        <begin position="143"/>
        <end position="167"/>
    </location>
</feature>
<accession>A0A3R7LNF3</accession>